<dbReference type="AlphaFoldDB" id="A0A0A1XPM2"/>
<proteinExistence type="predicted"/>
<evidence type="ECO:0000256" key="1">
    <source>
        <dbReference type="ARBA" id="ARBA00022460"/>
    </source>
</evidence>
<gene>
    <name evidence="4" type="primary">CP12_2</name>
    <name evidence="4" type="ORF">g.5034</name>
</gene>
<keyword evidence="1 2" id="KW-0193">Cuticle</keyword>
<dbReference type="InterPro" id="IPR000618">
    <property type="entry name" value="Insect_cuticle"/>
</dbReference>
<evidence type="ECO:0000313" key="4">
    <source>
        <dbReference type="EMBL" id="JAD12981.1"/>
    </source>
</evidence>
<dbReference type="PROSITE" id="PS51155">
    <property type="entry name" value="CHIT_BIND_RR_2"/>
    <property type="match status" value="1"/>
</dbReference>
<accession>A0A0A1XPM2</accession>
<dbReference type="PANTHER" id="PTHR10380:SF218">
    <property type="entry name" value="ADULT CUTICLE PROTEIN 65AA-RELATED"/>
    <property type="match status" value="1"/>
</dbReference>
<dbReference type="PROSITE" id="PS00233">
    <property type="entry name" value="CHIT_BIND_RR_1"/>
    <property type="match status" value="1"/>
</dbReference>
<keyword evidence="3" id="KW-0732">Signal</keyword>
<organism evidence="4">
    <name type="scientific">Zeugodacus cucurbitae</name>
    <name type="common">Melon fruit fly</name>
    <name type="synonym">Bactrocera cucurbitae</name>
    <dbReference type="NCBI Taxonomy" id="28588"/>
    <lineage>
        <taxon>Eukaryota</taxon>
        <taxon>Metazoa</taxon>
        <taxon>Ecdysozoa</taxon>
        <taxon>Arthropoda</taxon>
        <taxon>Hexapoda</taxon>
        <taxon>Insecta</taxon>
        <taxon>Pterygota</taxon>
        <taxon>Neoptera</taxon>
        <taxon>Endopterygota</taxon>
        <taxon>Diptera</taxon>
        <taxon>Brachycera</taxon>
        <taxon>Muscomorpha</taxon>
        <taxon>Tephritoidea</taxon>
        <taxon>Tephritidae</taxon>
        <taxon>Zeugodacus</taxon>
        <taxon>Zeugodacus</taxon>
    </lineage>
</organism>
<dbReference type="PANTHER" id="PTHR10380">
    <property type="entry name" value="CUTICLE PROTEIN"/>
    <property type="match status" value="1"/>
</dbReference>
<reference evidence="4" key="1">
    <citation type="submission" date="2014-11" db="EMBL/GenBank/DDBJ databases">
        <authorList>
            <person name="Geib S."/>
        </authorList>
    </citation>
    <scope>NUCLEOTIDE SEQUENCE</scope>
</reference>
<feature type="chain" id="PRO_5001984057" evidence="3">
    <location>
        <begin position="27"/>
        <end position="121"/>
    </location>
</feature>
<dbReference type="PRINTS" id="PR00947">
    <property type="entry name" value="CUTICLE"/>
</dbReference>
<dbReference type="GO" id="GO:0062129">
    <property type="term" value="C:chitin-based extracellular matrix"/>
    <property type="evidence" value="ECO:0007669"/>
    <property type="project" value="TreeGrafter"/>
</dbReference>
<dbReference type="GO" id="GO:0008010">
    <property type="term" value="F:structural constituent of chitin-based larval cuticle"/>
    <property type="evidence" value="ECO:0007669"/>
    <property type="project" value="TreeGrafter"/>
</dbReference>
<evidence type="ECO:0000256" key="3">
    <source>
        <dbReference type="SAM" id="SignalP"/>
    </source>
</evidence>
<dbReference type="EMBL" id="GBXI01001311">
    <property type="protein sequence ID" value="JAD12981.1"/>
    <property type="molecule type" value="Transcribed_RNA"/>
</dbReference>
<name>A0A0A1XPM2_ZEUCU</name>
<feature type="non-terminal residue" evidence="4">
    <location>
        <position position="1"/>
    </location>
</feature>
<dbReference type="InterPro" id="IPR031311">
    <property type="entry name" value="CHIT_BIND_RR_consensus"/>
</dbReference>
<evidence type="ECO:0000256" key="2">
    <source>
        <dbReference type="PROSITE-ProRule" id="PRU00497"/>
    </source>
</evidence>
<feature type="signal peptide" evidence="3">
    <location>
        <begin position="1"/>
        <end position="26"/>
    </location>
</feature>
<dbReference type="InterPro" id="IPR050468">
    <property type="entry name" value="Cuticle_Struct_Prot"/>
</dbReference>
<reference evidence="4" key="2">
    <citation type="journal article" date="2015" name="Gigascience">
        <title>Reconstructing a comprehensive transcriptome assembly of a white-pupal translocated strain of the pest fruit fly Bactrocera cucurbitae.</title>
        <authorList>
            <person name="Sim S.B."/>
            <person name="Calla B."/>
            <person name="Hall B."/>
            <person name="DeRego T."/>
            <person name="Geib S.M."/>
        </authorList>
    </citation>
    <scope>NUCLEOTIDE SEQUENCE</scope>
</reference>
<dbReference type="Pfam" id="PF00379">
    <property type="entry name" value="Chitin_bind_4"/>
    <property type="match status" value="1"/>
</dbReference>
<protein>
    <submittedName>
        <fullName evidence="4">Flexible cuticle protein 12</fullName>
    </submittedName>
</protein>
<sequence length="121" mass="13444">IIIIKSKMKLALSILTICGLIALAYAAPLDDSATARLLRYDFDNIGIDGYDFSFETSDGIERKESAELKDIGTDTKALTVDGFSTWVAPDGIKYTLNYVANEKGFQPWGEHLPRFKPQPKK</sequence>